<dbReference type="AlphaFoldDB" id="A0A2T1ELR6"/>
<proteinExistence type="predicted"/>
<name>A0A2T1ELR6_9CYAN</name>
<reference evidence="2 3" key="2">
    <citation type="submission" date="2018-03" db="EMBL/GenBank/DDBJ databases">
        <title>The ancient ancestry and fast evolution of plastids.</title>
        <authorList>
            <person name="Moore K.R."/>
            <person name="Magnabosco C."/>
            <person name="Momper L."/>
            <person name="Gold D.A."/>
            <person name="Bosak T."/>
            <person name="Fournier G.P."/>
        </authorList>
    </citation>
    <scope>NUCLEOTIDE SEQUENCE [LARGE SCALE GENOMIC DNA]</scope>
    <source>
        <strain evidence="2 3">ULC18</strain>
    </source>
</reference>
<dbReference type="Proteomes" id="UP000239576">
    <property type="component" value="Unassembled WGS sequence"/>
</dbReference>
<reference evidence="3" key="1">
    <citation type="submission" date="2018-02" db="EMBL/GenBank/DDBJ databases">
        <authorList>
            <person name="Moore K."/>
            <person name="Momper L."/>
        </authorList>
    </citation>
    <scope>NUCLEOTIDE SEQUENCE [LARGE SCALE GENOMIC DNA]</scope>
    <source>
        <strain evidence="3">ULC18</strain>
    </source>
</reference>
<dbReference type="Pfam" id="PF03235">
    <property type="entry name" value="GmrSD_N"/>
    <property type="match status" value="1"/>
</dbReference>
<gene>
    <name evidence="2" type="ORF">C7B82_04200</name>
</gene>
<dbReference type="EMBL" id="PVWK01000017">
    <property type="protein sequence ID" value="PSB33692.1"/>
    <property type="molecule type" value="Genomic_DNA"/>
</dbReference>
<organism evidence="2 3">
    <name type="scientific">Stenomitos frigidus ULC18</name>
    <dbReference type="NCBI Taxonomy" id="2107698"/>
    <lineage>
        <taxon>Bacteria</taxon>
        <taxon>Bacillati</taxon>
        <taxon>Cyanobacteriota</taxon>
        <taxon>Cyanophyceae</taxon>
        <taxon>Leptolyngbyales</taxon>
        <taxon>Leptolyngbyaceae</taxon>
        <taxon>Stenomitos</taxon>
    </lineage>
</organism>
<dbReference type="PANTHER" id="PTHR37292">
    <property type="entry name" value="VNG6097C"/>
    <property type="match status" value="1"/>
</dbReference>
<dbReference type="OrthoDB" id="9770340at2"/>
<evidence type="ECO:0000259" key="1">
    <source>
        <dbReference type="Pfam" id="PF03235"/>
    </source>
</evidence>
<keyword evidence="3" id="KW-1185">Reference proteome</keyword>
<evidence type="ECO:0000313" key="3">
    <source>
        <dbReference type="Proteomes" id="UP000239576"/>
    </source>
</evidence>
<protein>
    <recommendedName>
        <fullName evidence="1">GmrSD restriction endonucleases N-terminal domain-containing protein</fullName>
    </recommendedName>
</protein>
<evidence type="ECO:0000313" key="2">
    <source>
        <dbReference type="EMBL" id="PSB33692.1"/>
    </source>
</evidence>
<dbReference type="PANTHER" id="PTHR37292:SF2">
    <property type="entry name" value="DUF262 DOMAIN-CONTAINING PROTEIN"/>
    <property type="match status" value="1"/>
</dbReference>
<comment type="caution">
    <text evidence="2">The sequence shown here is derived from an EMBL/GenBank/DDBJ whole genome shotgun (WGS) entry which is preliminary data.</text>
</comment>
<accession>A0A2T1ELR6</accession>
<sequence>MIVEARNRNIRDWYGKVQRGEIKLPRFQRFEAWDQHRIASLIQTVIQNLPLGITLILEVGEAEQFISRYLKTAPETPNKVYEHLLDGQQRLTALWRALHNNYTWTTYFIYVQAFDNYNEDKSRDLSVHWKGRYIKQRTGERFPLWCDKPDKCLQRGLIPTHLLRPEDIQSDIDDWLNKALPKPSADSGMDELQRYFELRQRVSDQIKDLRAIVANYNLPYLALPAHTDKAVALNVFINMNTNSKPLSTYDIIVAEVESVMERSLHDLETELHQRHPHIARYAPLSDLILTTAALLQGDLPNQKGAWNMDKKRMVEDWDTLERGLDRMAEFLNNEGIYDAQRLPTNAVLAVIASLYANIPDAGDKRGRDELLLKQYLWRAFFTDRYENSAPTHAFADFNALKKIITNRTKEDTTPYSINDVPIFANHSLVEVEEILTAEWPKRATIRGRGVLAVLCRLGALDFATGERLDSRTIENRHYHHVYPDALLKEAGIPSFLALNCALIKDNTNLTIGRKDPLKYLKDRYMWTSEAIVQERLQAHLIPISELANGGYEGLSDEEKTVKLKQDFDAFLRKRADLVMAAVNKLIHGRQLSPSELYSEV</sequence>
<dbReference type="InterPro" id="IPR004919">
    <property type="entry name" value="GmrSD_N"/>
</dbReference>
<feature type="domain" description="GmrSD restriction endonucleases N-terminal" evidence="1">
    <location>
        <begin position="11"/>
        <end position="255"/>
    </location>
</feature>